<evidence type="ECO:0000313" key="2">
    <source>
        <dbReference type="EMBL" id="GAB48865.1"/>
    </source>
</evidence>
<protein>
    <recommendedName>
        <fullName evidence="4">DNA alkylation repair enzyme</fullName>
    </recommendedName>
</protein>
<dbReference type="InterPro" id="IPR016024">
    <property type="entry name" value="ARM-type_fold"/>
</dbReference>
<dbReference type="Gene3D" id="1.25.10.90">
    <property type="match status" value="1"/>
</dbReference>
<evidence type="ECO:0000256" key="1">
    <source>
        <dbReference type="SAM" id="MobiDB-lite"/>
    </source>
</evidence>
<proteinExistence type="predicted"/>
<keyword evidence="3" id="KW-1185">Reference proteome</keyword>
<dbReference type="STRING" id="1089455.MOPEL_083_00700"/>
<evidence type="ECO:0008006" key="4">
    <source>
        <dbReference type="Google" id="ProtNLM"/>
    </source>
</evidence>
<feature type="compositionally biased region" description="Basic and acidic residues" evidence="1">
    <location>
        <begin position="253"/>
        <end position="273"/>
    </location>
</feature>
<gene>
    <name evidence="2" type="ORF">MOPEL_083_00700</name>
</gene>
<name>H5UT07_9MICO</name>
<organism evidence="2 3">
    <name type="scientific">Mobilicoccus pelagius NBRC 104925</name>
    <dbReference type="NCBI Taxonomy" id="1089455"/>
    <lineage>
        <taxon>Bacteria</taxon>
        <taxon>Bacillati</taxon>
        <taxon>Actinomycetota</taxon>
        <taxon>Actinomycetes</taxon>
        <taxon>Micrococcales</taxon>
        <taxon>Dermatophilaceae</taxon>
        <taxon>Mobilicoccus</taxon>
    </lineage>
</organism>
<sequence length="290" mass="32427">MFDVAHAVEQAIRSDLDEHRDPVRARRISRERGRDLPVLGVPDPDVIRIVARVTRDPARRPHDEATWAEAVHRLWTNDPTLESRYAAVALACRPRYRTYAGTPRSTELYRRLIEDHPSVATVDAVATCCLPLPLDARPTTETPVVRSWAVVGSPWLRRASIICQVRRRRRTDPDLLRAAVVANLLDRRAMIRDSIPRAVRAYVEAVPHAAPRVRATLEEWRPLVSRHLVTALEAALHPAPRTDTGRHVGARGTESDDRDGHRSTDDADGHGQHGEAVMPTPRASGRNAPS</sequence>
<feature type="region of interest" description="Disordered" evidence="1">
    <location>
        <begin position="235"/>
        <end position="290"/>
    </location>
</feature>
<dbReference type="InterPro" id="IPR014825">
    <property type="entry name" value="DNA_alkylation"/>
</dbReference>
<dbReference type="AlphaFoldDB" id="H5UT07"/>
<dbReference type="SUPFAM" id="SSF48371">
    <property type="entry name" value="ARM repeat"/>
    <property type="match status" value="1"/>
</dbReference>
<reference evidence="2 3" key="1">
    <citation type="submission" date="2012-02" db="EMBL/GenBank/DDBJ databases">
        <title>Whole genome shotgun sequence of Mobilicoccus pelagius NBRC 104925.</title>
        <authorList>
            <person name="Yoshida Y."/>
            <person name="Hosoyama A."/>
            <person name="Tsuchikane K."/>
            <person name="Katsumata H."/>
            <person name="Yamazaki S."/>
            <person name="Fujita N."/>
        </authorList>
    </citation>
    <scope>NUCLEOTIDE SEQUENCE [LARGE SCALE GENOMIC DNA]</scope>
    <source>
        <strain evidence="2 3">NBRC 104925</strain>
    </source>
</reference>
<dbReference type="EMBL" id="BAFE01000061">
    <property type="protein sequence ID" value="GAB48865.1"/>
    <property type="molecule type" value="Genomic_DNA"/>
</dbReference>
<dbReference type="eggNOG" id="COG4912">
    <property type="taxonomic scope" value="Bacteria"/>
</dbReference>
<dbReference type="OrthoDB" id="9775346at2"/>
<dbReference type="Proteomes" id="UP000004367">
    <property type="component" value="Unassembled WGS sequence"/>
</dbReference>
<evidence type="ECO:0000313" key="3">
    <source>
        <dbReference type="Proteomes" id="UP000004367"/>
    </source>
</evidence>
<dbReference type="Pfam" id="PF08713">
    <property type="entry name" value="DNA_alkylation"/>
    <property type="match status" value="1"/>
</dbReference>
<comment type="caution">
    <text evidence="2">The sequence shown here is derived from an EMBL/GenBank/DDBJ whole genome shotgun (WGS) entry which is preliminary data.</text>
</comment>
<dbReference type="RefSeq" id="WP_009482763.1">
    <property type="nucleotide sequence ID" value="NZ_BAFE01000061.1"/>
</dbReference>
<accession>H5UT07</accession>